<feature type="compositionally biased region" description="Low complexity" evidence="1">
    <location>
        <begin position="1"/>
        <end position="15"/>
    </location>
</feature>
<evidence type="ECO:0000256" key="1">
    <source>
        <dbReference type="SAM" id="MobiDB-lite"/>
    </source>
</evidence>
<feature type="compositionally biased region" description="Basic and acidic residues" evidence="1">
    <location>
        <begin position="239"/>
        <end position="249"/>
    </location>
</feature>
<reference evidence="2 3" key="1">
    <citation type="submission" date="2020-04" db="EMBL/GenBank/DDBJ databases">
        <title>Perkinsus olseni comparative genomics.</title>
        <authorList>
            <person name="Bogema D.R."/>
        </authorList>
    </citation>
    <scope>NUCLEOTIDE SEQUENCE [LARGE SCALE GENOMIC DNA]</scope>
    <source>
        <strain evidence="2 3">ATCC PRA-207</strain>
    </source>
</reference>
<protein>
    <submittedName>
        <fullName evidence="2">Uncharacterized protein</fullName>
    </submittedName>
</protein>
<feature type="non-terminal residue" evidence="2">
    <location>
        <position position="377"/>
    </location>
</feature>
<proteinExistence type="predicted"/>
<feature type="region of interest" description="Disordered" evidence="1">
    <location>
        <begin position="209"/>
        <end position="361"/>
    </location>
</feature>
<accession>A0A7J6SCB3</accession>
<dbReference type="AlphaFoldDB" id="A0A7J6SCB3"/>
<dbReference type="EMBL" id="JABANO010019272">
    <property type="protein sequence ID" value="KAF4730453.1"/>
    <property type="molecule type" value="Genomic_DNA"/>
</dbReference>
<name>A0A7J6SCB3_PEROL</name>
<organism evidence="2 3">
    <name type="scientific">Perkinsus olseni</name>
    <name type="common">Perkinsus atlanticus</name>
    <dbReference type="NCBI Taxonomy" id="32597"/>
    <lineage>
        <taxon>Eukaryota</taxon>
        <taxon>Sar</taxon>
        <taxon>Alveolata</taxon>
        <taxon>Perkinsozoa</taxon>
        <taxon>Perkinsea</taxon>
        <taxon>Perkinsida</taxon>
        <taxon>Perkinsidae</taxon>
        <taxon>Perkinsus</taxon>
    </lineage>
</organism>
<feature type="compositionally biased region" description="Polar residues" evidence="1">
    <location>
        <begin position="311"/>
        <end position="324"/>
    </location>
</feature>
<feature type="compositionally biased region" description="Basic and acidic residues" evidence="1">
    <location>
        <begin position="209"/>
        <end position="218"/>
    </location>
</feature>
<gene>
    <name evidence="2" type="ORF">FOZ63_006063</name>
</gene>
<evidence type="ECO:0000313" key="2">
    <source>
        <dbReference type="EMBL" id="KAF4730453.1"/>
    </source>
</evidence>
<evidence type="ECO:0000313" key="3">
    <source>
        <dbReference type="Proteomes" id="UP000553632"/>
    </source>
</evidence>
<feature type="non-terminal residue" evidence="2">
    <location>
        <position position="1"/>
    </location>
</feature>
<keyword evidence="3" id="KW-1185">Reference proteome</keyword>
<comment type="caution">
    <text evidence="2">The sequence shown here is derived from an EMBL/GenBank/DDBJ whole genome shotgun (WGS) entry which is preliminary data.</text>
</comment>
<feature type="region of interest" description="Disordered" evidence="1">
    <location>
        <begin position="1"/>
        <end position="113"/>
    </location>
</feature>
<feature type="compositionally biased region" description="Basic and acidic residues" evidence="1">
    <location>
        <begin position="16"/>
        <end position="75"/>
    </location>
</feature>
<dbReference type="Proteomes" id="UP000553632">
    <property type="component" value="Unassembled WGS sequence"/>
</dbReference>
<sequence length="377" mass="41491">NNHYNINFYNNNVDNNNDHYNKDHNNKDHNNKDHNNIDHNNKDHNNKDHNNNVDNNNDHNNNDHNNKDKEGHKGSDSGFNDDGSFASHDYDARSGEDHAPAGISGESEGQSWRDSIVSVDPSLCGIYHPGEPGLSLGLFAPADGQWSMGLKCEDINTKELKTHFVKLGRGLSGDCKEYLGSAPGVSDLPGPEGIKELCNSLNKLLQKHKLDQPPRPLEEAFNLKPSRFENPQRAGPSRNTDRTESEDSVTKTQGDDLSEGDLSGSEGEMNQTSPEPELGAETDAHDGDSTRPGNLNLTHSPVEEAAESDENSTAPSTPQNSTNAAAEASTEREDRASTLADLSRIEPEEDDSSTLITADDRRVIERVLRPREAFQRQ</sequence>
<feature type="compositionally biased region" description="Basic and acidic residues" evidence="1">
    <location>
        <begin position="88"/>
        <end position="99"/>
    </location>
</feature>